<feature type="region of interest" description="Disordered" evidence="1">
    <location>
        <begin position="299"/>
        <end position="323"/>
    </location>
</feature>
<proteinExistence type="predicted"/>
<name>A0A813M570_9BILA</name>
<feature type="transmembrane region" description="Helical" evidence="2">
    <location>
        <begin position="56"/>
        <end position="74"/>
    </location>
</feature>
<reference evidence="3" key="1">
    <citation type="submission" date="2021-02" db="EMBL/GenBank/DDBJ databases">
        <authorList>
            <person name="Nowell W R."/>
        </authorList>
    </citation>
    <scope>NUCLEOTIDE SEQUENCE</scope>
</reference>
<accession>A0A813M570</accession>
<feature type="compositionally biased region" description="Low complexity" evidence="1">
    <location>
        <begin position="382"/>
        <end position="393"/>
    </location>
</feature>
<feature type="compositionally biased region" description="Polar residues" evidence="1">
    <location>
        <begin position="394"/>
        <end position="405"/>
    </location>
</feature>
<evidence type="ECO:0000313" key="4">
    <source>
        <dbReference type="EMBL" id="CAF3501574.1"/>
    </source>
</evidence>
<sequence length="504" mass="56912">MGDLTIATLCQALANITNNRCSFIEKLNTCRCFDDIMTQKPVTVINSAPNIMLSEVFLIFFVLALWLSAIGFCLNQYKSLRRLETQVHYCGNRKDPLNIGDIKIVAREQDSIIYHKKRYSTVMDTHINPDDLKAMQYVTEYLPKNVSTLAPPPPPPSSPSSIMTGLVIGREDLTANIPLSITSSIFNTTTSLPSTPYTPLTTHNEIAEDQQSPLESASSFTSFVLIETNANKSIGRTSFARLTESGQVKTGLTVPRLSATNSLRSSWNDTSIYDTSRSAQHLSVPSNSLRSTRFSDGNIAFGIPGSSQPTSENQDEQLLDPRLIPRTVRRSLLALHRQSHENINMQRTKEKTQSETDVHGSFTPWKIKMKSKLKRTHHHHQQNQPQQQQQQQQTREYSNTLSTLPTPDKSNEHGRRVSEYGTRKQEYRFSTPPLRYYSLSRHQSMRRSLKHYPKYSTQSTTESETTTQGETSMMMTNMYTSPNDNKSTKTIDEIDGESPSLTST</sequence>
<gene>
    <name evidence="3" type="ORF">IZO911_LOCUS1058</name>
    <name evidence="4" type="ORF">KXQ929_LOCUS97</name>
</gene>
<evidence type="ECO:0000313" key="5">
    <source>
        <dbReference type="Proteomes" id="UP000663860"/>
    </source>
</evidence>
<feature type="region of interest" description="Disordered" evidence="1">
    <location>
        <begin position="451"/>
        <end position="504"/>
    </location>
</feature>
<dbReference type="EMBL" id="CAJOBB010000002">
    <property type="protein sequence ID" value="CAF3501574.1"/>
    <property type="molecule type" value="Genomic_DNA"/>
</dbReference>
<protein>
    <submittedName>
        <fullName evidence="3">Uncharacterized protein</fullName>
    </submittedName>
</protein>
<organism evidence="3 5">
    <name type="scientific">Adineta steineri</name>
    <dbReference type="NCBI Taxonomy" id="433720"/>
    <lineage>
        <taxon>Eukaryota</taxon>
        <taxon>Metazoa</taxon>
        <taxon>Spiralia</taxon>
        <taxon>Gnathifera</taxon>
        <taxon>Rotifera</taxon>
        <taxon>Eurotatoria</taxon>
        <taxon>Bdelloidea</taxon>
        <taxon>Adinetida</taxon>
        <taxon>Adinetidae</taxon>
        <taxon>Adineta</taxon>
    </lineage>
</organism>
<evidence type="ECO:0000256" key="2">
    <source>
        <dbReference type="SAM" id="Phobius"/>
    </source>
</evidence>
<dbReference type="Proteomes" id="UP000663860">
    <property type="component" value="Unassembled WGS sequence"/>
</dbReference>
<evidence type="ECO:0000256" key="1">
    <source>
        <dbReference type="SAM" id="MobiDB-lite"/>
    </source>
</evidence>
<evidence type="ECO:0000313" key="3">
    <source>
        <dbReference type="EMBL" id="CAF0715959.1"/>
    </source>
</evidence>
<dbReference type="Proteomes" id="UP000663868">
    <property type="component" value="Unassembled WGS sequence"/>
</dbReference>
<dbReference type="EMBL" id="CAJNOE010000004">
    <property type="protein sequence ID" value="CAF0715959.1"/>
    <property type="molecule type" value="Genomic_DNA"/>
</dbReference>
<feature type="compositionally biased region" description="Basic and acidic residues" evidence="1">
    <location>
        <begin position="347"/>
        <end position="358"/>
    </location>
</feature>
<keyword evidence="2" id="KW-0812">Transmembrane</keyword>
<dbReference type="AlphaFoldDB" id="A0A813M570"/>
<feature type="compositionally biased region" description="Basic and acidic residues" evidence="1">
    <location>
        <begin position="409"/>
        <end position="426"/>
    </location>
</feature>
<feature type="compositionally biased region" description="Basic residues" evidence="1">
    <location>
        <begin position="367"/>
        <end position="381"/>
    </location>
</feature>
<comment type="caution">
    <text evidence="3">The sequence shown here is derived from an EMBL/GenBank/DDBJ whole genome shotgun (WGS) entry which is preliminary data.</text>
</comment>
<keyword evidence="2" id="KW-1133">Transmembrane helix</keyword>
<keyword evidence="2" id="KW-0472">Membrane</keyword>
<feature type="region of interest" description="Disordered" evidence="1">
    <location>
        <begin position="337"/>
        <end position="426"/>
    </location>
</feature>
<feature type="compositionally biased region" description="Low complexity" evidence="1">
    <location>
        <begin position="456"/>
        <end position="476"/>
    </location>
</feature>